<reference evidence="3" key="1">
    <citation type="submission" date="2014-12" db="EMBL/GenBank/DDBJ databases">
        <title>Genome Sequence of Valsa Canker Pathogens Uncovers a Specific Adaption of Colonization on Woody Bark.</title>
        <authorList>
            <person name="Yin Z."/>
            <person name="Liu H."/>
            <person name="Gao X."/>
            <person name="Li Z."/>
            <person name="Song N."/>
            <person name="Ke X."/>
            <person name="Dai Q."/>
            <person name="Wu Y."/>
            <person name="Sun Y."/>
            <person name="Xu J.-R."/>
            <person name="Kang Z.K."/>
            <person name="Wang L."/>
            <person name="Huang L."/>
        </authorList>
    </citation>
    <scope>NUCLEOTIDE SEQUENCE [LARGE SCALE GENOMIC DNA]</scope>
    <source>
        <strain evidence="3">SXYL134</strain>
    </source>
</reference>
<accession>A0A194UX19</accession>
<feature type="compositionally biased region" description="Basic and acidic residues" evidence="1">
    <location>
        <begin position="120"/>
        <end position="142"/>
    </location>
</feature>
<keyword evidence="3" id="KW-1185">Reference proteome</keyword>
<dbReference type="AlphaFoldDB" id="A0A194UX19"/>
<feature type="region of interest" description="Disordered" evidence="1">
    <location>
        <begin position="65"/>
        <end position="165"/>
    </location>
</feature>
<organism evidence="2 3">
    <name type="scientific">Cytospora mali</name>
    <name type="common">Apple Valsa canker fungus</name>
    <name type="synonym">Valsa mali</name>
    <dbReference type="NCBI Taxonomy" id="578113"/>
    <lineage>
        <taxon>Eukaryota</taxon>
        <taxon>Fungi</taxon>
        <taxon>Dikarya</taxon>
        <taxon>Ascomycota</taxon>
        <taxon>Pezizomycotina</taxon>
        <taxon>Sordariomycetes</taxon>
        <taxon>Sordariomycetidae</taxon>
        <taxon>Diaporthales</taxon>
        <taxon>Cytosporaceae</taxon>
        <taxon>Cytospora</taxon>
    </lineage>
</organism>
<dbReference type="EMBL" id="KN714687">
    <property type="protein sequence ID" value="KUI56203.1"/>
    <property type="molecule type" value="Genomic_DNA"/>
</dbReference>
<gene>
    <name evidence="2" type="ORF">VP1G_10847</name>
</gene>
<feature type="compositionally biased region" description="Basic and acidic residues" evidence="1">
    <location>
        <begin position="86"/>
        <end position="98"/>
    </location>
</feature>
<protein>
    <submittedName>
        <fullName evidence="2">Uncharacterized protein</fullName>
    </submittedName>
</protein>
<evidence type="ECO:0000256" key="1">
    <source>
        <dbReference type="SAM" id="MobiDB-lite"/>
    </source>
</evidence>
<evidence type="ECO:0000313" key="3">
    <source>
        <dbReference type="Proteomes" id="UP000078576"/>
    </source>
</evidence>
<proteinExistence type="predicted"/>
<sequence length="226" mass="24703">MASDVDRIKRLRLVQGIKARTRTPATAIVLYRKTCMPPSTEGGIDAKTAPNLPKTPIRTRMAEAHQPARRLAQPRKYQRPVNTQLERLDPEERHHGRLVDFTGTPVSRGAGDGTPDCQPEDDRRGLHERAAEELDAHDGREDTEPEADELGVAPGQGPRRVDAGAERVVPRAAVAVGAAAPVLHAVSDQVDTHEEQEGACDEFWEDLVEEAGRNEGHGDLDPDCAE</sequence>
<dbReference type="Proteomes" id="UP000078576">
    <property type="component" value="Unassembled WGS sequence"/>
</dbReference>
<name>A0A194UX19_CYTMA</name>
<evidence type="ECO:0000313" key="2">
    <source>
        <dbReference type="EMBL" id="KUI56203.1"/>
    </source>
</evidence>